<evidence type="ECO:0000256" key="1">
    <source>
        <dbReference type="ARBA" id="ARBA00022741"/>
    </source>
</evidence>
<dbReference type="SUPFAM" id="SSF53067">
    <property type="entry name" value="Actin-like ATPase domain"/>
    <property type="match status" value="2"/>
</dbReference>
<dbReference type="Proteomes" id="UP000746690">
    <property type="component" value="Unassembled WGS sequence"/>
</dbReference>
<reference evidence="4 5" key="1">
    <citation type="submission" date="2020-04" db="EMBL/GenBank/DDBJ databases">
        <title>A Flavivirga sp. nov.</title>
        <authorList>
            <person name="Sun X."/>
        </authorList>
    </citation>
    <scope>NUCLEOTIDE SEQUENCE [LARGE SCALE GENOMIC DNA]</scope>
    <source>
        <strain evidence="4 5">Y03</strain>
    </source>
</reference>
<dbReference type="EMBL" id="JABBHF010000005">
    <property type="protein sequence ID" value="NMH87987.1"/>
    <property type="molecule type" value="Genomic_DNA"/>
</dbReference>
<dbReference type="Pfam" id="PF00012">
    <property type="entry name" value="HSP70"/>
    <property type="match status" value="1"/>
</dbReference>
<gene>
    <name evidence="4" type="ORF">HHX25_10745</name>
</gene>
<sequence>MKILVLFFSFLLFLIPHDEGEANDPVLKEASFIKGLDSAKAKNNIRRHYLIAIDVSGAFVSKSKPILESKEALITLFQNKIPHSTINENSKNLTSEIQNGIRFFDPEHDEISYYQFGITEQEIALLRPDKYSGNKDLIINNFNEKFIEDKQFKWTEYSTRPHIEQYFNTLFYKVPKQGFGEGVTLSNYVYPLVLDNIKSSYYATEYILIIVSDFLTGSQFGNKNDFLRLKDIYRYSYDYALSKGTAPNIIKEYINDLSSAFYPIDYFEYAFGTKKNNVGLMAYKIKPKAGKERPEDISMFIDGNIGLKQISHKGSDYNLSPSQLRFIHNDKIYIDALSLSVKTNIDSIKPLDFDFQVGSVNMSREWESAYTRRNTLMNLDSSSMSYTIPILKKIPLKKEKLGKVALTYMANVGYKPLKTSKQKINYTFQTTRNLALQDIQYKSKLSIIMITYLLPIALVLLILIILIIVGKPKELTLRMGTVLNDSFEEINYKKNVEGTNWGRQLIPYLRWGTNKKSQVFVLQGAVNLGSSILRGLWRNQVYIKIIQEKSAPGYEIRLRSDSDSISGNHDALKVRYSKHGDFDFNLDIEKVDALLKVNKRIKFEFVLEAFYEKSFLFFSKSLRSDFLKYSFYIGPELGNTWVGIDPGTSGSCIAAGADGHPEVFIPTTNTGEDLIIPSMLTFLKGADNNELRDALPYKDKKYFYGTLAKTNSSRKQYAPATFRSIKKLLGFADKIQLDFTENPVVSYQVDGKELCSLLAKGIYRELETAVTRANKKELLINGAFEPKRAIVAIPNNFTAQKIQDIIDSVDALNQFDEIRCIYEAEANLMYYLFGVKKITKNTTVLLFDMGGATINATIASIKGQNIGDGIFYKIDIIGKLGYGIGGDTIDYVIINFLGKYLNSLGVYVDPFNFHNDPQLKERLVDLAFSIKCEIIDNYNEGSDVLIDNIKLGSFINKAFETSVSISGEEEVMQAFTRQEEDGSYPFFKDDEVQGLLFNNVQTVVKDIMSLCPEDVDQVIFSGRSVVFPEIQKTVLKALGQSSIPEVHSLSIDELKSAVAKGACLYGMNRSRVELNSVRVNSWFGVKHSLSAHDFNLIKLIPLGASFTENGEGLKHIKKRTKVESDFGLDGGMVNFYQIMGTDPIASFRKGEKHKYNLLKQVRIDSKTEGVGLELWENDDIVCEVKEKGAKKEKKFSTLVEDHEVGDANDKHYTWIVK</sequence>
<feature type="transmembrane region" description="Helical" evidence="3">
    <location>
        <begin position="445"/>
        <end position="469"/>
    </location>
</feature>
<dbReference type="RefSeq" id="WP_169673012.1">
    <property type="nucleotide sequence ID" value="NZ_JABBHF010000005.1"/>
</dbReference>
<keyword evidence="3" id="KW-1133">Transmembrane helix</keyword>
<comment type="caution">
    <text evidence="4">The sequence shown here is derived from an EMBL/GenBank/DDBJ whole genome shotgun (WGS) entry which is preliminary data.</text>
</comment>
<proteinExistence type="predicted"/>
<dbReference type="Gene3D" id="3.30.420.40">
    <property type="match status" value="2"/>
</dbReference>
<evidence type="ECO:0000313" key="5">
    <source>
        <dbReference type="Proteomes" id="UP000746690"/>
    </source>
</evidence>
<evidence type="ECO:0000256" key="2">
    <source>
        <dbReference type="ARBA" id="ARBA00022840"/>
    </source>
</evidence>
<feature type="transmembrane region" description="Helical" evidence="3">
    <location>
        <begin position="519"/>
        <end position="537"/>
    </location>
</feature>
<protein>
    <submittedName>
        <fullName evidence="4">Hsp70 family protein</fullName>
    </submittedName>
</protein>
<dbReference type="InterPro" id="IPR043129">
    <property type="entry name" value="ATPase_NBD"/>
</dbReference>
<keyword evidence="5" id="KW-1185">Reference proteome</keyword>
<dbReference type="PANTHER" id="PTHR19375">
    <property type="entry name" value="HEAT SHOCK PROTEIN 70KDA"/>
    <property type="match status" value="1"/>
</dbReference>
<name>A0ABX1RWN8_9FLAO</name>
<keyword evidence="2" id="KW-0067">ATP-binding</keyword>
<organism evidence="4 5">
    <name type="scientific">Flavivirga algicola</name>
    <dbReference type="NCBI Taxonomy" id="2729136"/>
    <lineage>
        <taxon>Bacteria</taxon>
        <taxon>Pseudomonadati</taxon>
        <taxon>Bacteroidota</taxon>
        <taxon>Flavobacteriia</taxon>
        <taxon>Flavobacteriales</taxon>
        <taxon>Flavobacteriaceae</taxon>
        <taxon>Flavivirga</taxon>
    </lineage>
</organism>
<keyword evidence="1" id="KW-0547">Nucleotide-binding</keyword>
<keyword evidence="3" id="KW-0472">Membrane</keyword>
<keyword evidence="3" id="KW-0812">Transmembrane</keyword>
<dbReference type="InterPro" id="IPR013126">
    <property type="entry name" value="Hsp_70_fam"/>
</dbReference>
<dbReference type="Gene3D" id="3.90.640.10">
    <property type="entry name" value="Actin, Chain A, domain 4"/>
    <property type="match status" value="1"/>
</dbReference>
<evidence type="ECO:0000313" key="4">
    <source>
        <dbReference type="EMBL" id="NMH87987.1"/>
    </source>
</evidence>
<evidence type="ECO:0000256" key="3">
    <source>
        <dbReference type="SAM" id="Phobius"/>
    </source>
</evidence>
<accession>A0ABX1RWN8</accession>